<evidence type="ECO:0000313" key="2">
    <source>
        <dbReference type="EMBL" id="SHL67921.1"/>
    </source>
</evidence>
<gene>
    <name evidence="2" type="ORF">SAMN05444342_4388</name>
    <name evidence="1" type="ORF">ZOD2009_19148</name>
</gene>
<dbReference type="Proteomes" id="UP000184203">
    <property type="component" value="Unassembled WGS sequence"/>
</dbReference>
<name>E7QYD9_HALPU</name>
<dbReference type="PATRIC" id="fig|797209.4.peg.3745"/>
<dbReference type="OrthoDB" id="217433at2157"/>
<dbReference type="eggNOG" id="ENOG502N5FZ">
    <property type="taxonomic scope" value="Archaea"/>
</dbReference>
<dbReference type="AlphaFoldDB" id="E7QYD9"/>
<dbReference type="EMBL" id="AEMG01000027">
    <property type="protein sequence ID" value="EFW90464.1"/>
    <property type="molecule type" value="Genomic_DNA"/>
</dbReference>
<reference evidence="1 3" key="1">
    <citation type="journal article" date="2014" name="ISME J.">
        <title>Trehalose/2-sulfotrehalose biosynthesis and glycine-betaine uptake are widely spread mechanisms for osmoadaptation in the Halobacteriales.</title>
        <authorList>
            <person name="Youssef N.H."/>
            <person name="Savage-Ashlock K.N."/>
            <person name="McCully A.L."/>
            <person name="Luedtke B."/>
            <person name="Shaw E.I."/>
            <person name="Hoff W.D."/>
            <person name="Elshahed M.S."/>
        </authorList>
    </citation>
    <scope>NUCLEOTIDE SEQUENCE [LARGE SCALE GENOMIC DNA]</scope>
    <source>
        <strain evidence="1 3">DX253</strain>
    </source>
</reference>
<organism evidence="1 3">
    <name type="scientific">Haladaptatus paucihalophilus DX253</name>
    <dbReference type="NCBI Taxonomy" id="797209"/>
    <lineage>
        <taxon>Archaea</taxon>
        <taxon>Methanobacteriati</taxon>
        <taxon>Methanobacteriota</taxon>
        <taxon>Stenosarchaea group</taxon>
        <taxon>Halobacteria</taxon>
        <taxon>Halobacteriales</taxon>
        <taxon>Haladaptataceae</taxon>
        <taxon>Haladaptatus</taxon>
    </lineage>
</organism>
<evidence type="ECO:0000313" key="3">
    <source>
        <dbReference type="Proteomes" id="UP000003751"/>
    </source>
</evidence>
<keyword evidence="4" id="KW-1185">Reference proteome</keyword>
<reference evidence="4" key="3">
    <citation type="submission" date="2016-11" db="EMBL/GenBank/DDBJ databases">
        <authorList>
            <person name="Varghese N."/>
            <person name="Submissions S."/>
        </authorList>
    </citation>
    <scope>NUCLEOTIDE SEQUENCE [LARGE SCALE GENOMIC DNA]</scope>
    <source>
        <strain evidence="4">DX253</strain>
    </source>
</reference>
<dbReference type="EMBL" id="FRAN01000011">
    <property type="protein sequence ID" value="SHL67921.1"/>
    <property type="molecule type" value="Genomic_DNA"/>
</dbReference>
<evidence type="ECO:0000313" key="4">
    <source>
        <dbReference type="Proteomes" id="UP000184203"/>
    </source>
</evidence>
<proteinExistence type="predicted"/>
<protein>
    <submittedName>
        <fullName evidence="1">Uncharacterized protein</fullName>
    </submittedName>
</protein>
<dbReference type="RefSeq" id="WP_007982564.1">
    <property type="nucleotide sequence ID" value="NZ_AEMG01000027.1"/>
</dbReference>
<reference evidence="2" key="2">
    <citation type="submission" date="2016-11" db="EMBL/GenBank/DDBJ databases">
        <authorList>
            <person name="Jaros S."/>
            <person name="Januszkiewicz K."/>
            <person name="Wedrychowicz H."/>
        </authorList>
    </citation>
    <scope>NUCLEOTIDE SEQUENCE [LARGE SCALE GENOMIC DNA]</scope>
    <source>
        <strain evidence="2">DX253</strain>
    </source>
</reference>
<dbReference type="Proteomes" id="UP000003751">
    <property type="component" value="Unassembled WGS sequence"/>
</dbReference>
<sequence>MTFDDAIQADYGTMLADVRDKVGGQANWTIKDDSSGGAAQLAKGDYFVLTSSTPTEDIYIGVESDLGGLVLQHGPAWDAANEQWTDRYQFDPAQTGQNYPTYTTDFAESAVAYPKTNVDVDFAMQMADSGSYWLDYTDEKGFQLYWQREIADGDDGELFLGVGKVNRAWDYTAADEREAGWALGFGDTNNGLKAVHMSASGWFNNNSNYNGNNRYEHHVGNNDQPAHGHVNPDAAFDNYPLTNSVVSSRQYRNVEGEDTVIGDFDNWVEDRSGSSTGHKDEVQDAGGAGVYTVLKRHSNLSIALRMD</sequence>
<accession>E7QYD9</accession>
<evidence type="ECO:0000313" key="1">
    <source>
        <dbReference type="EMBL" id="EFW90464.1"/>
    </source>
</evidence>
<dbReference type="STRING" id="797209.GCA_000376445_02138"/>